<reference evidence="4" key="1">
    <citation type="submission" date="2008-12" db="EMBL/GenBank/DDBJ databases">
        <title>Complete sequence of Chloroflexus aggregans DSM 9485.</title>
        <authorList>
            <consortium name="US DOE Joint Genome Institute"/>
            <person name="Lucas S."/>
            <person name="Copeland A."/>
            <person name="Lapidus A."/>
            <person name="Glavina del Rio T."/>
            <person name="Dalin E."/>
            <person name="Tice H."/>
            <person name="Pitluck S."/>
            <person name="Foster B."/>
            <person name="Larimer F."/>
            <person name="Land M."/>
            <person name="Hauser L."/>
            <person name="Kyrpides N."/>
            <person name="Mikhailova N."/>
            <person name="Bryant D."/>
            <person name="Richardson P."/>
        </authorList>
    </citation>
    <scope>NUCLEOTIDE SEQUENCE</scope>
    <source>
        <strain evidence="4">DSM 9485</strain>
    </source>
</reference>
<dbReference type="AlphaFoldDB" id="B8GAL9"/>
<dbReference type="GO" id="GO:0042597">
    <property type="term" value="C:periplasmic space"/>
    <property type="evidence" value="ECO:0007669"/>
    <property type="project" value="InterPro"/>
</dbReference>
<dbReference type="SUPFAM" id="SSF53955">
    <property type="entry name" value="Lysozyme-like"/>
    <property type="match status" value="1"/>
</dbReference>
<dbReference type="PANTHER" id="PTHR37423:SF5">
    <property type="entry name" value="SOLUBLE LYTIC MUREIN TRANSGLYCOSYLASE"/>
    <property type="match status" value="1"/>
</dbReference>
<dbReference type="SUPFAM" id="SSF48435">
    <property type="entry name" value="Bacterial muramidases"/>
    <property type="match status" value="1"/>
</dbReference>
<dbReference type="eggNOG" id="COG0741">
    <property type="taxonomic scope" value="Bacteria"/>
</dbReference>
<dbReference type="STRING" id="326427.Cagg_1707"/>
<feature type="domain" description="Transglycosylase SLT" evidence="3">
    <location>
        <begin position="636"/>
        <end position="744"/>
    </location>
</feature>
<evidence type="ECO:0000313" key="5">
    <source>
        <dbReference type="Proteomes" id="UP000002508"/>
    </source>
</evidence>
<dbReference type="CAZy" id="GH23">
    <property type="family name" value="Glycoside Hydrolase Family 23"/>
</dbReference>
<feature type="chain" id="PRO_5002872633" evidence="2">
    <location>
        <begin position="26"/>
        <end position="782"/>
    </location>
</feature>
<dbReference type="EMBL" id="CP001337">
    <property type="protein sequence ID" value="ACL24608.1"/>
    <property type="molecule type" value="Genomic_DNA"/>
</dbReference>
<dbReference type="PROSITE" id="PS51257">
    <property type="entry name" value="PROKAR_LIPOPROTEIN"/>
    <property type="match status" value="1"/>
</dbReference>
<name>B8GAL9_CHLAD</name>
<dbReference type="Pfam" id="PF01464">
    <property type="entry name" value="SLT"/>
    <property type="match status" value="1"/>
</dbReference>
<dbReference type="InterPro" id="IPR011990">
    <property type="entry name" value="TPR-like_helical_dom_sf"/>
</dbReference>
<keyword evidence="1 2" id="KW-0732">Signal</keyword>
<dbReference type="InterPro" id="IPR023346">
    <property type="entry name" value="Lysozyme-like_dom_sf"/>
</dbReference>
<organism evidence="4 5">
    <name type="scientific">Chloroflexus aggregans (strain MD-66 / DSM 9485)</name>
    <dbReference type="NCBI Taxonomy" id="326427"/>
    <lineage>
        <taxon>Bacteria</taxon>
        <taxon>Bacillati</taxon>
        <taxon>Chloroflexota</taxon>
        <taxon>Chloroflexia</taxon>
        <taxon>Chloroflexales</taxon>
        <taxon>Chloroflexineae</taxon>
        <taxon>Chloroflexaceae</taxon>
        <taxon>Chloroflexus</taxon>
    </lineage>
</organism>
<dbReference type="RefSeq" id="WP_015940467.1">
    <property type="nucleotide sequence ID" value="NC_011831.1"/>
</dbReference>
<dbReference type="GO" id="GO:0004553">
    <property type="term" value="F:hydrolase activity, hydrolyzing O-glycosyl compounds"/>
    <property type="evidence" value="ECO:0007669"/>
    <property type="project" value="InterPro"/>
</dbReference>
<protein>
    <submittedName>
        <fullName evidence="4">Lytic transglycosylase catalytic</fullName>
    </submittedName>
</protein>
<dbReference type="InterPro" id="IPR008258">
    <property type="entry name" value="Transglycosylase_SLT_dom_1"/>
</dbReference>
<evidence type="ECO:0000313" key="4">
    <source>
        <dbReference type="EMBL" id="ACL24608.1"/>
    </source>
</evidence>
<dbReference type="InterPro" id="IPR008939">
    <property type="entry name" value="Lytic_TGlycosylase_superhlx_U"/>
</dbReference>
<dbReference type="eggNOG" id="COG1729">
    <property type="taxonomic scope" value="Bacteria"/>
</dbReference>
<dbReference type="HOGENOM" id="CLU_013746_1_0_0"/>
<evidence type="ECO:0000256" key="2">
    <source>
        <dbReference type="SAM" id="SignalP"/>
    </source>
</evidence>
<dbReference type="PANTHER" id="PTHR37423">
    <property type="entry name" value="SOLUBLE LYTIC MUREIN TRANSGLYCOSYLASE-RELATED"/>
    <property type="match status" value="1"/>
</dbReference>
<dbReference type="Gene3D" id="1.10.530.10">
    <property type="match status" value="1"/>
</dbReference>
<dbReference type="Proteomes" id="UP000002508">
    <property type="component" value="Chromosome"/>
</dbReference>
<proteinExistence type="predicted"/>
<keyword evidence="5" id="KW-1185">Reference proteome</keyword>
<evidence type="ECO:0000256" key="1">
    <source>
        <dbReference type="ARBA" id="ARBA00022729"/>
    </source>
</evidence>
<gene>
    <name evidence="4" type="ordered locus">Cagg_1707</name>
</gene>
<feature type="signal peptide" evidence="2">
    <location>
        <begin position="1"/>
        <end position="25"/>
    </location>
</feature>
<dbReference type="KEGG" id="cag:Cagg_1707"/>
<dbReference type="Gene3D" id="1.25.40.10">
    <property type="entry name" value="Tetratricopeptide repeat domain"/>
    <property type="match status" value="2"/>
</dbReference>
<evidence type="ECO:0000259" key="3">
    <source>
        <dbReference type="Pfam" id="PF01464"/>
    </source>
</evidence>
<dbReference type="CDD" id="cd13401">
    <property type="entry name" value="Slt70-like"/>
    <property type="match status" value="1"/>
</dbReference>
<dbReference type="SUPFAM" id="SSF48452">
    <property type="entry name" value="TPR-like"/>
    <property type="match status" value="2"/>
</dbReference>
<accession>B8GAL9</accession>
<sequence>MALQRLVRQRAVTWICGIMCCWLVACTTPSFQPSPDPTATPTELPATPTPLPITSTDLWQRAIAASVIGDEDTAAQFLSELLQLFPAAPEAPQARLLLARSYAKRGAWTSAAAVLRPLLSDPTQPIYVPALFLNARANEAAGLHEAAVAAYSEYESLQTPLAPYAALRAAAQLRVLGRLAEAEAAYLRAATSTIAAGQRAAAYEQAMELAVLANRPADGVAYARAILSFATQPDYRARILVRAAALADAAGDEESARALRREAITTYAGAAAVQAIDDLRAVGDTAFDPWAAAQAYRAVERWTDVIAMLDMAIASGQDPAEALRQRGLARRVLGDFSGALADLATARERATNPETFRQAALDWIQTYGQSGMTAEAAMLYRQYADEWPDDPRAPVALDRAAQLYDRLDDRATATAVRIELGQRYPTTTLGITALHRVALARFDAGDLTGAGELWQTLARHGQGIGQALGAFWAGKTAQALGDPAATALFQQAQASAPDSFYAVRAAEELGAVPTGHIPFTAPMTSDDWLALTEWIRSWASTESPNQTLAVVAERARLLAEVGLEDEARGEWLDGLRQIGESPVLALDLAQRAYHAGATYYALLAAERLTQLAPTTAGPPPTSLLRLRFPTPYADIVQQEATAFGVDPLLLYALIRQESLFNPAATSWVGARGLTQVMPETGRGIAQNLGMSNFQLDDLYRPYISIRFGAFYLGRRISDMNGSLHGALAAYNGGLGNARRWAGGNTVTDPDRFIEMIDFNETRNYVWSVYAFYGVYRSLYRWP</sequence>
<dbReference type="OrthoDB" id="9815002at2"/>